<dbReference type="InterPro" id="IPR047865">
    <property type="entry name" value="Ribosomal_uL10_bac_type"/>
</dbReference>
<keyword evidence="5" id="KW-0694">RNA-binding</keyword>
<dbReference type="HAMAP" id="MF_00362">
    <property type="entry name" value="Ribosomal_uL10"/>
    <property type="match status" value="1"/>
</dbReference>
<keyword evidence="2 5" id="KW-0689">Ribosomal protein</keyword>
<evidence type="ECO:0000256" key="5">
    <source>
        <dbReference type="HAMAP-Rule" id="MF_00362"/>
    </source>
</evidence>
<keyword evidence="3 5" id="KW-0687">Ribonucleoprotein</keyword>
<dbReference type="EMBL" id="AP025564">
    <property type="protein sequence ID" value="BDE97173.1"/>
    <property type="molecule type" value="Genomic_DNA"/>
</dbReference>
<evidence type="ECO:0000256" key="4">
    <source>
        <dbReference type="ARBA" id="ARBA00035202"/>
    </source>
</evidence>
<dbReference type="GO" id="GO:0005840">
    <property type="term" value="C:ribosome"/>
    <property type="evidence" value="ECO:0007669"/>
    <property type="project" value="UniProtKB-KW"/>
</dbReference>
<dbReference type="InterPro" id="IPR043141">
    <property type="entry name" value="Ribosomal_uL10-like_sf"/>
</dbReference>
<evidence type="ECO:0000256" key="2">
    <source>
        <dbReference type="ARBA" id="ARBA00022980"/>
    </source>
</evidence>
<accession>A0ABN6MGV1</accession>
<dbReference type="PANTHER" id="PTHR11560">
    <property type="entry name" value="39S RIBOSOMAL PROTEIN L10, MITOCHONDRIAL"/>
    <property type="match status" value="1"/>
</dbReference>
<evidence type="ECO:0000256" key="3">
    <source>
        <dbReference type="ARBA" id="ARBA00023274"/>
    </source>
</evidence>
<dbReference type="RefSeq" id="WP_102377444.1">
    <property type="nucleotide sequence ID" value="NZ_AP025564.1"/>
</dbReference>
<dbReference type="Proteomes" id="UP001320544">
    <property type="component" value="Chromosome"/>
</dbReference>
<evidence type="ECO:0000313" key="6">
    <source>
        <dbReference type="EMBL" id="BDE97173.1"/>
    </source>
</evidence>
<dbReference type="SUPFAM" id="SSF160369">
    <property type="entry name" value="Ribosomal protein L10-like"/>
    <property type="match status" value="1"/>
</dbReference>
<dbReference type="NCBIfam" id="NF000955">
    <property type="entry name" value="PRK00099.1-1"/>
    <property type="match status" value="1"/>
</dbReference>
<comment type="subunit">
    <text evidence="5">Part of the ribosomal stalk of the 50S ribosomal subunit. The N-terminus interacts with L11 and the large rRNA to form the base of the stalk. The C-terminus forms an elongated spine to which L12 dimers bind in a sequential fashion forming a multimeric L10(L12)X complex.</text>
</comment>
<comment type="function">
    <text evidence="5">Forms part of the ribosomal stalk, playing a central role in the interaction of the ribosome with GTP-bound translation factors.</text>
</comment>
<keyword evidence="5" id="KW-0699">rRNA-binding</keyword>
<dbReference type="Gene3D" id="3.30.70.1730">
    <property type="match status" value="1"/>
</dbReference>
<proteinExistence type="inferred from homology"/>
<evidence type="ECO:0000256" key="1">
    <source>
        <dbReference type="ARBA" id="ARBA00008889"/>
    </source>
</evidence>
<comment type="similarity">
    <text evidence="1 5">Belongs to the universal ribosomal protein uL10 family.</text>
</comment>
<dbReference type="InterPro" id="IPR022973">
    <property type="entry name" value="Ribosomal_uL10_bac"/>
</dbReference>
<name>A0ABN6MGV1_9ACTN</name>
<sequence length="173" mass="18818">MPNVHNVETLALIKEELKDVNAMWVVDYRGLTVKQIQELRGNVREAGASMKVYKNTLMHLALDELELPNMDEILEGPSAFVFAGEDPVASAKALKDFAKANKVLEIKGGMMDGKFVDAAQVEAIASLPSREGLIAMLLGTISNPLVQTVRVLNAPMEAFARCVNQIAEQKPAA</sequence>
<dbReference type="CDD" id="cd05797">
    <property type="entry name" value="Ribosomal_L10"/>
    <property type="match status" value="1"/>
</dbReference>
<dbReference type="Gene3D" id="6.10.250.290">
    <property type="match status" value="1"/>
</dbReference>
<protein>
    <recommendedName>
        <fullName evidence="4 5">Large ribosomal subunit protein uL10</fullName>
    </recommendedName>
</protein>
<dbReference type="Pfam" id="PF00466">
    <property type="entry name" value="Ribosomal_L10"/>
    <property type="match status" value="1"/>
</dbReference>
<reference evidence="6 7" key="1">
    <citation type="submission" date="2022-01" db="EMBL/GenBank/DDBJ databases">
        <title>Novel bile acid biosynthetic pathways are enriched in the microbiome of centenarians.</title>
        <authorList>
            <person name="Sato Y."/>
            <person name="Atarashi K."/>
            <person name="Plichta R.D."/>
            <person name="Arai Y."/>
            <person name="Sasajima S."/>
            <person name="Kearney M.S."/>
            <person name="Suda W."/>
            <person name="Takeshita K."/>
            <person name="Sasaki T."/>
            <person name="Okamoto S."/>
            <person name="Skelly N.A."/>
            <person name="Okamura Y."/>
            <person name="Vlamakis H."/>
            <person name="Li Y."/>
            <person name="Tanoue T."/>
            <person name="Takei H."/>
            <person name="Nittono H."/>
            <person name="Narushima S."/>
            <person name="Irie J."/>
            <person name="Itoh H."/>
            <person name="Moriya K."/>
            <person name="Sugiura Y."/>
            <person name="Suematsu M."/>
            <person name="Moritoki N."/>
            <person name="Shibata S."/>
            <person name="Littman R.D."/>
            <person name="Fischbach A.M."/>
            <person name="Uwamino Y."/>
            <person name="Inoue T."/>
            <person name="Honda A."/>
            <person name="Hattori M."/>
            <person name="Murai T."/>
            <person name="Xavier J.R."/>
            <person name="Hirose N."/>
            <person name="Honda K."/>
        </authorList>
    </citation>
    <scope>NUCLEOTIDE SEQUENCE [LARGE SCALE GENOMIC DNA]</scope>
    <source>
        <strain evidence="6 7">CE91-St30</strain>
    </source>
</reference>
<dbReference type="InterPro" id="IPR001790">
    <property type="entry name" value="Ribosomal_uL10"/>
</dbReference>
<keyword evidence="7" id="KW-1185">Reference proteome</keyword>
<evidence type="ECO:0000313" key="7">
    <source>
        <dbReference type="Proteomes" id="UP001320544"/>
    </source>
</evidence>
<gene>
    <name evidence="5 6" type="primary">rplJ</name>
    <name evidence="6" type="ORF">CE91St30_25060</name>
</gene>
<organism evidence="6 7">
    <name type="scientific">Raoultibacter timonensis</name>
    <dbReference type="NCBI Taxonomy" id="1907662"/>
    <lineage>
        <taxon>Bacteria</taxon>
        <taxon>Bacillati</taxon>
        <taxon>Actinomycetota</taxon>
        <taxon>Coriobacteriia</taxon>
        <taxon>Eggerthellales</taxon>
        <taxon>Eggerthellaceae</taxon>
        <taxon>Raoultibacter</taxon>
    </lineage>
</organism>